<comment type="caution">
    <text evidence="4">Lacks conserved residue(s) required for the propagation of feature annotation.</text>
</comment>
<dbReference type="InterPro" id="IPR002641">
    <property type="entry name" value="PNPLA_dom"/>
</dbReference>
<evidence type="ECO:0000256" key="5">
    <source>
        <dbReference type="SAM" id="Phobius"/>
    </source>
</evidence>
<dbReference type="HOGENOM" id="CLU_598338_0_0_10"/>
<dbReference type="EMBL" id="JNGW01000084">
    <property type="protein sequence ID" value="KDR52004.1"/>
    <property type="molecule type" value="Genomic_DNA"/>
</dbReference>
<keyword evidence="5" id="KW-1133">Transmembrane helix</keyword>
<dbReference type="PANTHER" id="PTHR14226:SF78">
    <property type="entry name" value="SLR0060 PROTEIN"/>
    <property type="match status" value="1"/>
</dbReference>
<keyword evidence="3 4" id="KW-0443">Lipid metabolism</keyword>
<dbReference type="PANTHER" id="PTHR14226">
    <property type="entry name" value="NEUROPATHY TARGET ESTERASE/SWISS CHEESE D.MELANOGASTER"/>
    <property type="match status" value="1"/>
</dbReference>
<dbReference type="eggNOG" id="COG1752">
    <property type="taxonomic scope" value="Bacteria"/>
</dbReference>
<dbReference type="AlphaFoldDB" id="A0A069QIW6"/>
<feature type="domain" description="PNPLA" evidence="6">
    <location>
        <begin position="11"/>
        <end position="269"/>
    </location>
</feature>
<keyword evidence="8" id="KW-1185">Reference proteome</keyword>
<dbReference type="Pfam" id="PF01734">
    <property type="entry name" value="Patatin"/>
    <property type="match status" value="1"/>
</dbReference>
<proteinExistence type="predicted"/>
<evidence type="ECO:0000313" key="8">
    <source>
        <dbReference type="Proteomes" id="UP000027442"/>
    </source>
</evidence>
<feature type="transmembrane region" description="Helical" evidence="5">
    <location>
        <begin position="116"/>
        <end position="138"/>
    </location>
</feature>
<keyword evidence="1 4" id="KW-0378">Hydrolase</keyword>
<dbReference type="InterPro" id="IPR050301">
    <property type="entry name" value="NTE"/>
</dbReference>
<dbReference type="SUPFAM" id="SSF52151">
    <property type="entry name" value="FabD/lysophospholipase-like"/>
    <property type="match status" value="1"/>
</dbReference>
<evidence type="ECO:0000256" key="2">
    <source>
        <dbReference type="ARBA" id="ARBA00022963"/>
    </source>
</evidence>
<organism evidence="7 8">
    <name type="scientific">Hoylesella loescheii DSM 19665 = JCM 12249 = ATCC 15930</name>
    <dbReference type="NCBI Taxonomy" id="1122985"/>
    <lineage>
        <taxon>Bacteria</taxon>
        <taxon>Pseudomonadati</taxon>
        <taxon>Bacteroidota</taxon>
        <taxon>Bacteroidia</taxon>
        <taxon>Bacteroidales</taxon>
        <taxon>Prevotellaceae</taxon>
        <taxon>Hoylesella</taxon>
    </lineage>
</organism>
<dbReference type="Proteomes" id="UP000027442">
    <property type="component" value="Unassembled WGS sequence"/>
</dbReference>
<evidence type="ECO:0000256" key="4">
    <source>
        <dbReference type="PROSITE-ProRule" id="PRU01161"/>
    </source>
</evidence>
<dbReference type="PROSITE" id="PS51635">
    <property type="entry name" value="PNPLA"/>
    <property type="match status" value="1"/>
</dbReference>
<name>A0A069QIW6_HOYLO</name>
<keyword evidence="5" id="KW-0812">Transmembrane</keyword>
<gene>
    <name evidence="7" type="ORF">HMPREF1991_01971</name>
</gene>
<keyword evidence="5" id="KW-0472">Membrane</keyword>
<feature type="transmembrane region" description="Helical" evidence="5">
    <location>
        <begin position="82"/>
        <end position="110"/>
    </location>
</feature>
<accession>A0A069QIW6</accession>
<feature type="active site" description="Nucleophile" evidence="4">
    <location>
        <position position="46"/>
    </location>
</feature>
<dbReference type="GO" id="GO:0016042">
    <property type="term" value="P:lipid catabolic process"/>
    <property type="evidence" value="ECO:0007669"/>
    <property type="project" value="UniProtKB-UniRule"/>
</dbReference>
<dbReference type="RefSeq" id="WP_018968209.1">
    <property type="nucleotide sequence ID" value="NZ_KB899223.1"/>
</dbReference>
<comment type="caution">
    <text evidence="7">The sequence shown here is derived from an EMBL/GenBank/DDBJ whole genome shotgun (WGS) entry which is preliminary data.</text>
</comment>
<evidence type="ECO:0000259" key="6">
    <source>
        <dbReference type="PROSITE" id="PS51635"/>
    </source>
</evidence>
<dbReference type="InterPro" id="IPR016035">
    <property type="entry name" value="Acyl_Trfase/lysoPLipase"/>
</dbReference>
<feature type="active site" description="Proton acceptor" evidence="4">
    <location>
        <position position="256"/>
    </location>
</feature>
<reference evidence="7 8" key="1">
    <citation type="submission" date="2013-08" db="EMBL/GenBank/DDBJ databases">
        <authorList>
            <person name="Weinstock G."/>
            <person name="Sodergren E."/>
            <person name="Wylie T."/>
            <person name="Fulton L."/>
            <person name="Fulton R."/>
            <person name="Fronick C."/>
            <person name="O'Laughlin M."/>
            <person name="Godfrey J."/>
            <person name="Miner T."/>
            <person name="Herter B."/>
            <person name="Appelbaum E."/>
            <person name="Cordes M."/>
            <person name="Lek S."/>
            <person name="Wollam A."/>
            <person name="Pepin K.H."/>
            <person name="Palsikar V.B."/>
            <person name="Mitreva M."/>
            <person name="Wilson R.K."/>
        </authorList>
    </citation>
    <scope>NUCLEOTIDE SEQUENCE [LARGE SCALE GENOMIC DNA]</scope>
    <source>
        <strain evidence="7 8">ATCC 15930</strain>
    </source>
</reference>
<protein>
    <submittedName>
        <fullName evidence="7">Phospholipase, patatin family</fullName>
    </submittedName>
</protein>
<evidence type="ECO:0000313" key="7">
    <source>
        <dbReference type="EMBL" id="KDR52004.1"/>
    </source>
</evidence>
<keyword evidence="2 4" id="KW-0442">Lipid degradation</keyword>
<evidence type="ECO:0000256" key="1">
    <source>
        <dbReference type="ARBA" id="ARBA00022801"/>
    </source>
</evidence>
<dbReference type="Gene3D" id="3.40.1090.10">
    <property type="entry name" value="Cytosolic phospholipase A2 catalytic domain"/>
    <property type="match status" value="2"/>
</dbReference>
<sequence length="457" mass="50056">MNNDKKKIGLALSGGGYRAAAYHVGTLRALHKLGILNKVDVISSVSGGSITTAYYALHKDDYEAFEQGFKARLQRGVLWSSFLYVGFLGVLVLAFAVALGYITSLVMGALWPNHPIWAGSVATLVGVCALTLALLAILKNSFTALPTSKLISKLYDKVFFERKTLSDLPETPLLCINSTNLATQLPFTFSRGMMGEHAYRINGQSMFDASGFPLSRAVMASSCVPYGFTPITIGAAFVRGKYDDCEQKPEPPKLIDGGVYDNQGAHKLSQDKSRFHCDYIVVSDAGNGKVNAMGTTHFFNLAMNTISMMMNRIKKMQRSDNLYEGVTEKEHFAYVPLEWDCSERLLQGFVNNLRNGNVHPDVWQAHGISEAEISALKDKGTPRTEAEATIMQHIKANVVWSKFEECAPSAESVDLARHVGTSLVALSAAQIDALIAHSAWLAELQTRLYLPMLVEQG</sequence>
<feature type="short sequence motif" description="DGA/G" evidence="4">
    <location>
        <begin position="256"/>
        <end position="258"/>
    </location>
</feature>
<dbReference type="PATRIC" id="fig|1122985.7.peg.2040"/>
<dbReference type="GO" id="GO:0016787">
    <property type="term" value="F:hydrolase activity"/>
    <property type="evidence" value="ECO:0007669"/>
    <property type="project" value="UniProtKB-UniRule"/>
</dbReference>
<evidence type="ECO:0000256" key="3">
    <source>
        <dbReference type="ARBA" id="ARBA00023098"/>
    </source>
</evidence>